<dbReference type="PANTHER" id="PTHR43840">
    <property type="entry name" value="MITOCHONDRIAL METAL TRANSPORTER 1-RELATED"/>
    <property type="match status" value="1"/>
</dbReference>
<reference evidence="10 11" key="1">
    <citation type="submission" date="2024-03" db="EMBL/GenBank/DDBJ databases">
        <title>Mouse gut bacterial collection (mGBC) of GemPharmatech.</title>
        <authorList>
            <person name="He Y."/>
            <person name="Dong L."/>
            <person name="Wu D."/>
            <person name="Gao X."/>
            <person name="Lin Z."/>
        </authorList>
    </citation>
    <scope>NUCLEOTIDE SEQUENCE [LARGE SCALE GENOMIC DNA]</scope>
    <source>
        <strain evidence="10 11">54-13</strain>
    </source>
</reference>
<protein>
    <submittedName>
        <fullName evidence="10">Cation diffusion facilitator family transporter</fullName>
    </submittedName>
</protein>
<dbReference type="SUPFAM" id="SSF161111">
    <property type="entry name" value="Cation efflux protein transmembrane domain-like"/>
    <property type="match status" value="1"/>
</dbReference>
<dbReference type="InterPro" id="IPR050291">
    <property type="entry name" value="CDF_Transporter"/>
</dbReference>
<dbReference type="InterPro" id="IPR058533">
    <property type="entry name" value="Cation_efflux_TM"/>
</dbReference>
<dbReference type="Gene3D" id="1.20.1510.10">
    <property type="entry name" value="Cation efflux protein transmembrane domain"/>
    <property type="match status" value="1"/>
</dbReference>
<evidence type="ECO:0000256" key="7">
    <source>
        <dbReference type="SAM" id="Phobius"/>
    </source>
</evidence>
<feature type="transmembrane region" description="Helical" evidence="7">
    <location>
        <begin position="90"/>
        <end position="113"/>
    </location>
</feature>
<evidence type="ECO:0000256" key="2">
    <source>
        <dbReference type="ARBA" id="ARBA00008114"/>
    </source>
</evidence>
<evidence type="ECO:0000256" key="4">
    <source>
        <dbReference type="ARBA" id="ARBA00022692"/>
    </source>
</evidence>
<dbReference type="Pfam" id="PF16916">
    <property type="entry name" value="ZT_dimer"/>
    <property type="match status" value="1"/>
</dbReference>
<dbReference type="Proteomes" id="UP001565200">
    <property type="component" value="Unassembled WGS sequence"/>
</dbReference>
<dbReference type="NCBIfam" id="TIGR01297">
    <property type="entry name" value="CDF"/>
    <property type="match status" value="1"/>
</dbReference>
<dbReference type="Gene3D" id="3.30.70.1350">
    <property type="entry name" value="Cation efflux protein, cytoplasmic domain"/>
    <property type="match status" value="1"/>
</dbReference>
<evidence type="ECO:0000256" key="6">
    <source>
        <dbReference type="ARBA" id="ARBA00023136"/>
    </source>
</evidence>
<accession>A0ABV4CWV3</accession>
<keyword evidence="6 7" id="KW-0472">Membrane</keyword>
<comment type="similarity">
    <text evidence="2">Belongs to the cation diffusion facilitator (CDF) transporter (TC 2.A.4) family.</text>
</comment>
<organism evidence="10 11">
    <name type="scientific">Heminiphilus faecis</name>
    <dbReference type="NCBI Taxonomy" id="2601703"/>
    <lineage>
        <taxon>Bacteria</taxon>
        <taxon>Pseudomonadati</taxon>
        <taxon>Bacteroidota</taxon>
        <taxon>Bacteroidia</taxon>
        <taxon>Bacteroidales</taxon>
        <taxon>Muribaculaceae</taxon>
        <taxon>Heminiphilus</taxon>
    </lineage>
</organism>
<dbReference type="SUPFAM" id="SSF160240">
    <property type="entry name" value="Cation efflux protein cytoplasmic domain-like"/>
    <property type="match status" value="1"/>
</dbReference>
<evidence type="ECO:0000256" key="3">
    <source>
        <dbReference type="ARBA" id="ARBA00022448"/>
    </source>
</evidence>
<keyword evidence="3" id="KW-0813">Transport</keyword>
<keyword evidence="4 7" id="KW-0812">Transmembrane</keyword>
<keyword evidence="11" id="KW-1185">Reference proteome</keyword>
<sequence length="304" mass="33170">MSGTNNVDNSIVSTIKRVTWIGFWVNAVLMVLKIFFGWYGHSDALVADGVHSLSDFATDFIVLVFVGLAYKHADDSHPYGHGKYETFATLLIAVALLIVAVGLGIGGVRTIMAFVDGSVLPRPDIWTLVVAIVSILAKEYLFRYTVKAGRRINSSSLIANAWHHRSDAISSIATLVGVSASYFLGEQWRILDPVASLLIAAFIVISAVQIGRPAINELLEQSLPEDEVMRISDIIKSVGGVKGLHNLRTRRNGHTVMIDCHVKVDPYITVTEGHDIASAAESGLRDLYGYDTVITIHIEPFKGI</sequence>
<dbReference type="InterPro" id="IPR027470">
    <property type="entry name" value="Cation_efflux_CTD"/>
</dbReference>
<feature type="domain" description="Cation efflux protein cytoplasmic" evidence="9">
    <location>
        <begin position="223"/>
        <end position="301"/>
    </location>
</feature>
<evidence type="ECO:0000259" key="9">
    <source>
        <dbReference type="Pfam" id="PF16916"/>
    </source>
</evidence>
<dbReference type="InterPro" id="IPR002524">
    <property type="entry name" value="Cation_efflux"/>
</dbReference>
<evidence type="ECO:0000313" key="10">
    <source>
        <dbReference type="EMBL" id="MEY8245883.1"/>
    </source>
</evidence>
<gene>
    <name evidence="10" type="ORF">AAK873_09685</name>
</gene>
<comment type="subcellular location">
    <subcellularLocation>
        <location evidence="1">Membrane</location>
        <topology evidence="1">Multi-pass membrane protein</topology>
    </subcellularLocation>
</comment>
<dbReference type="PANTHER" id="PTHR43840:SF15">
    <property type="entry name" value="MITOCHONDRIAL METAL TRANSPORTER 1-RELATED"/>
    <property type="match status" value="1"/>
</dbReference>
<feature type="domain" description="Cation efflux protein transmembrane" evidence="8">
    <location>
        <begin position="20"/>
        <end position="219"/>
    </location>
</feature>
<evidence type="ECO:0000256" key="1">
    <source>
        <dbReference type="ARBA" id="ARBA00004141"/>
    </source>
</evidence>
<feature type="transmembrane region" description="Helical" evidence="7">
    <location>
        <begin position="21"/>
        <end position="40"/>
    </location>
</feature>
<feature type="transmembrane region" description="Helical" evidence="7">
    <location>
        <begin position="52"/>
        <end position="70"/>
    </location>
</feature>
<dbReference type="RefSeq" id="WP_121699323.1">
    <property type="nucleotide sequence ID" value="NZ_JBCLPP010000026.1"/>
</dbReference>
<keyword evidence="5 7" id="KW-1133">Transmembrane helix</keyword>
<evidence type="ECO:0000259" key="8">
    <source>
        <dbReference type="Pfam" id="PF01545"/>
    </source>
</evidence>
<evidence type="ECO:0000256" key="5">
    <source>
        <dbReference type="ARBA" id="ARBA00022989"/>
    </source>
</evidence>
<dbReference type="Pfam" id="PF01545">
    <property type="entry name" value="Cation_efflux"/>
    <property type="match status" value="1"/>
</dbReference>
<dbReference type="InterPro" id="IPR027469">
    <property type="entry name" value="Cation_efflux_TMD_sf"/>
</dbReference>
<evidence type="ECO:0000313" key="11">
    <source>
        <dbReference type="Proteomes" id="UP001565200"/>
    </source>
</evidence>
<feature type="transmembrane region" description="Helical" evidence="7">
    <location>
        <begin position="125"/>
        <end position="146"/>
    </location>
</feature>
<name>A0ABV4CWV3_9BACT</name>
<dbReference type="InterPro" id="IPR036837">
    <property type="entry name" value="Cation_efflux_CTD_sf"/>
</dbReference>
<proteinExistence type="inferred from homology"/>
<dbReference type="EMBL" id="JBCLPP010000026">
    <property type="protein sequence ID" value="MEY8245883.1"/>
    <property type="molecule type" value="Genomic_DNA"/>
</dbReference>
<comment type="caution">
    <text evidence="10">The sequence shown here is derived from an EMBL/GenBank/DDBJ whole genome shotgun (WGS) entry which is preliminary data.</text>
</comment>